<evidence type="ECO:0000256" key="11">
    <source>
        <dbReference type="ARBA" id="ARBA00048580"/>
    </source>
</evidence>
<dbReference type="GO" id="GO:0046475">
    <property type="term" value="P:glycerophospholipid catabolic process"/>
    <property type="evidence" value="ECO:0007669"/>
    <property type="project" value="TreeGrafter"/>
</dbReference>
<comment type="catalytic activity">
    <reaction evidence="10">
        <text>N-hexadecanoyl-1-(9Z-octadecenoyl)-sn-glycero-3-phosphoethanolamine + H2O = N-hexadecanoylethanolamine + 1-(9Z-octadecenoyl)-sn-glycero-3-phosphate + H(+)</text>
        <dbReference type="Rhea" id="RHEA:53168"/>
        <dbReference type="ChEBI" id="CHEBI:15377"/>
        <dbReference type="ChEBI" id="CHEBI:15378"/>
        <dbReference type="ChEBI" id="CHEBI:71464"/>
        <dbReference type="ChEBI" id="CHEBI:74544"/>
        <dbReference type="ChEBI" id="CHEBI:85217"/>
    </reaction>
    <physiologicalReaction direction="left-to-right" evidence="10">
        <dbReference type="Rhea" id="RHEA:53169"/>
    </physiologicalReaction>
</comment>
<protein>
    <recommendedName>
        <fullName evidence="14">GP-PDE domain-containing protein</fullName>
    </recommendedName>
</protein>
<evidence type="ECO:0000256" key="1">
    <source>
        <dbReference type="ARBA" id="ARBA00004370"/>
    </source>
</evidence>
<keyword evidence="6" id="KW-0443">Lipid metabolism</keyword>
<reference evidence="15" key="1">
    <citation type="submission" date="2022-08" db="UniProtKB">
        <authorList>
            <consortium name="EnsemblMetazoa"/>
        </authorList>
    </citation>
    <scope>IDENTIFICATION</scope>
    <source>
        <strain evidence="15">05x7-T-G4-1.051#20</strain>
    </source>
</reference>
<evidence type="ECO:0000256" key="9">
    <source>
        <dbReference type="ARBA" id="ARBA00047392"/>
    </source>
</evidence>
<keyword evidence="16" id="KW-1185">Reference proteome</keyword>
<dbReference type="InterPro" id="IPR017946">
    <property type="entry name" value="PLC-like_Pdiesterase_TIM-brl"/>
</dbReference>
<dbReference type="AlphaFoldDB" id="A0A8W8MTC8"/>
<keyword evidence="5 13" id="KW-1133">Transmembrane helix</keyword>
<evidence type="ECO:0000256" key="8">
    <source>
        <dbReference type="ARBA" id="ARBA00036083"/>
    </source>
</evidence>
<dbReference type="GO" id="GO:0004622">
    <property type="term" value="F:phosphatidylcholine lysophospholipase activity"/>
    <property type="evidence" value="ECO:0007669"/>
    <property type="project" value="TreeGrafter"/>
</dbReference>
<feature type="transmembrane region" description="Helical" evidence="13">
    <location>
        <begin position="195"/>
        <end position="217"/>
    </location>
</feature>
<dbReference type="InterPro" id="IPR052271">
    <property type="entry name" value="GDPD-Related"/>
</dbReference>
<dbReference type="GO" id="GO:0008081">
    <property type="term" value="F:phosphoric diester hydrolase activity"/>
    <property type="evidence" value="ECO:0007669"/>
    <property type="project" value="InterPro"/>
</dbReference>
<evidence type="ECO:0000256" key="4">
    <source>
        <dbReference type="ARBA" id="ARBA00022801"/>
    </source>
</evidence>
<dbReference type="InterPro" id="IPR030395">
    <property type="entry name" value="GP_PDE_dom"/>
</dbReference>
<dbReference type="CDD" id="cd08612">
    <property type="entry name" value="GDPD_GDE4"/>
    <property type="match status" value="1"/>
</dbReference>
<evidence type="ECO:0000256" key="12">
    <source>
        <dbReference type="ARBA" id="ARBA00048947"/>
    </source>
</evidence>
<evidence type="ECO:0000313" key="15">
    <source>
        <dbReference type="EnsemblMetazoa" id="G35243.3:cds"/>
    </source>
</evidence>
<dbReference type="PANTHER" id="PTHR42758:SF2">
    <property type="entry name" value="PHOSPHATIDYLGLYCEROL PHOSPHOLIPASE C"/>
    <property type="match status" value="1"/>
</dbReference>
<dbReference type="EnsemblMetazoa" id="G35243.4">
    <property type="protein sequence ID" value="G35243.4:cds"/>
    <property type="gene ID" value="G35243"/>
</dbReference>
<evidence type="ECO:0000256" key="10">
    <source>
        <dbReference type="ARBA" id="ARBA00047538"/>
    </source>
</evidence>
<keyword evidence="3 13" id="KW-0812">Transmembrane</keyword>
<comment type="catalytic activity">
    <reaction evidence="12">
        <text>N,1-di-(9Z-octadecenoyl)-sn-glycero-3-phosphoethanolamine + H2O = N-(9Z-octadecenoyl) ethanolamine + 1-(9Z-octadecenoyl)-sn-glycero-3-phosphate + H(+)</text>
        <dbReference type="Rhea" id="RHEA:56460"/>
        <dbReference type="ChEBI" id="CHEBI:15377"/>
        <dbReference type="ChEBI" id="CHEBI:15378"/>
        <dbReference type="ChEBI" id="CHEBI:71466"/>
        <dbReference type="ChEBI" id="CHEBI:74544"/>
        <dbReference type="ChEBI" id="CHEBI:85222"/>
    </reaction>
    <physiologicalReaction direction="left-to-right" evidence="12">
        <dbReference type="Rhea" id="RHEA:56461"/>
    </physiologicalReaction>
</comment>
<accession>A0A8W8MTC8</accession>
<dbReference type="Proteomes" id="UP000005408">
    <property type="component" value="Unassembled WGS sequence"/>
</dbReference>
<sequence length="320" mass="36571">MVLGSVFVGYVVTSLILFRFPLILHRKKKLCFRPVHISHRGGAGENIENTMTAFKHALSLGTDMLEIDCHLTKDGRVIVSHDSSLKRVCDSEGHIAEYDFEDLPLLKEHHRLDFKHSFTYDGTGSSDRKFPLLEEVFREFPEIPINIDIKIDDDELIEKVNALIVNYNREQITVWGNKSSSIVNKAYALNPNIPTLFSIGGVVKLILLFYSGLLPFVPLKESTLEVLMPSIFLGDDVLPIIGGKMRFVLRVLDVLLMRPALFHHLERRGIQTYLWVLNEEREFERAFKLGATGVMTDFPTKLKEYLDKNPQYRRPNSATS</sequence>
<keyword evidence="7 13" id="KW-0472">Membrane</keyword>
<comment type="catalytic activity">
    <reaction evidence="8">
        <text>1-O-hexadecyl-sn-glycero-3-phosphocholine + H2O = 1-O-hexadecyl-sn-glycero-3-phosphate + choline + H(+)</text>
        <dbReference type="Rhea" id="RHEA:41143"/>
        <dbReference type="ChEBI" id="CHEBI:15354"/>
        <dbReference type="ChEBI" id="CHEBI:15377"/>
        <dbReference type="ChEBI" id="CHEBI:15378"/>
        <dbReference type="ChEBI" id="CHEBI:64496"/>
        <dbReference type="ChEBI" id="CHEBI:77580"/>
    </reaction>
    <physiologicalReaction direction="left-to-right" evidence="8">
        <dbReference type="Rhea" id="RHEA:41144"/>
    </physiologicalReaction>
</comment>
<dbReference type="Pfam" id="PF03009">
    <property type="entry name" value="GDPD"/>
    <property type="match status" value="1"/>
</dbReference>
<organism evidence="15 16">
    <name type="scientific">Magallana gigas</name>
    <name type="common">Pacific oyster</name>
    <name type="synonym">Crassostrea gigas</name>
    <dbReference type="NCBI Taxonomy" id="29159"/>
    <lineage>
        <taxon>Eukaryota</taxon>
        <taxon>Metazoa</taxon>
        <taxon>Spiralia</taxon>
        <taxon>Lophotrochozoa</taxon>
        <taxon>Mollusca</taxon>
        <taxon>Bivalvia</taxon>
        <taxon>Autobranchia</taxon>
        <taxon>Pteriomorphia</taxon>
        <taxon>Ostreida</taxon>
        <taxon>Ostreoidea</taxon>
        <taxon>Ostreidae</taxon>
        <taxon>Magallana</taxon>
    </lineage>
</organism>
<evidence type="ECO:0000256" key="5">
    <source>
        <dbReference type="ARBA" id="ARBA00022989"/>
    </source>
</evidence>
<proteinExistence type="inferred from homology"/>
<dbReference type="EnsemblMetazoa" id="G35243.3">
    <property type="protein sequence ID" value="G35243.3:cds"/>
    <property type="gene ID" value="G35243"/>
</dbReference>
<dbReference type="SUPFAM" id="SSF51695">
    <property type="entry name" value="PLC-like phosphodiesterases"/>
    <property type="match status" value="1"/>
</dbReference>
<dbReference type="Gene3D" id="3.20.20.190">
    <property type="entry name" value="Phosphatidylinositol (PI) phosphodiesterase"/>
    <property type="match status" value="1"/>
</dbReference>
<feature type="domain" description="GP-PDE" evidence="14">
    <location>
        <begin position="34"/>
        <end position="306"/>
    </location>
</feature>
<dbReference type="PROSITE" id="PS51704">
    <property type="entry name" value="GP_PDE"/>
    <property type="match status" value="1"/>
</dbReference>
<keyword evidence="4" id="KW-0378">Hydrolase</keyword>
<dbReference type="EnsemblMetazoa" id="G35243.5">
    <property type="protein sequence ID" value="G35243.5:cds"/>
    <property type="gene ID" value="G35243"/>
</dbReference>
<evidence type="ECO:0000313" key="16">
    <source>
        <dbReference type="Proteomes" id="UP000005408"/>
    </source>
</evidence>
<dbReference type="GO" id="GO:0005789">
    <property type="term" value="C:endoplasmic reticulum membrane"/>
    <property type="evidence" value="ECO:0007669"/>
    <property type="project" value="TreeGrafter"/>
</dbReference>
<evidence type="ECO:0000256" key="2">
    <source>
        <dbReference type="ARBA" id="ARBA00007277"/>
    </source>
</evidence>
<comment type="subcellular location">
    <subcellularLocation>
        <location evidence="1">Membrane</location>
    </subcellularLocation>
</comment>
<evidence type="ECO:0000256" key="7">
    <source>
        <dbReference type="ARBA" id="ARBA00023136"/>
    </source>
</evidence>
<evidence type="ECO:0000256" key="13">
    <source>
        <dbReference type="SAM" id="Phobius"/>
    </source>
</evidence>
<comment type="similarity">
    <text evidence="2">Belongs to the glycerophosphoryl diester phosphodiesterase family.</text>
</comment>
<evidence type="ECO:0000259" key="14">
    <source>
        <dbReference type="PROSITE" id="PS51704"/>
    </source>
</evidence>
<comment type="catalytic activity">
    <reaction evidence="11">
        <text>1-O-(1Z-octadecenyl)-sn-glycero-3-phospho-N-hexadecanoyl-ethanolamine + H2O = 1-O-(1Z-octadecenyl)-sn-glycero-3-phosphate + N-hexadecanoylethanolamine + H(+)</text>
        <dbReference type="Rhea" id="RHEA:53184"/>
        <dbReference type="ChEBI" id="CHEBI:15377"/>
        <dbReference type="ChEBI" id="CHEBI:15378"/>
        <dbReference type="ChEBI" id="CHEBI:71464"/>
        <dbReference type="ChEBI" id="CHEBI:137009"/>
        <dbReference type="ChEBI" id="CHEBI:137017"/>
    </reaction>
    <physiologicalReaction direction="left-to-right" evidence="11">
        <dbReference type="Rhea" id="RHEA:53185"/>
    </physiologicalReaction>
</comment>
<dbReference type="PANTHER" id="PTHR42758">
    <property type="entry name" value="PHOSPHATIDYLGLYCEROL PHOSPHOLIPASE C"/>
    <property type="match status" value="1"/>
</dbReference>
<evidence type="ECO:0000256" key="3">
    <source>
        <dbReference type="ARBA" id="ARBA00022692"/>
    </source>
</evidence>
<feature type="transmembrane region" description="Helical" evidence="13">
    <location>
        <begin position="6"/>
        <end position="24"/>
    </location>
</feature>
<name>A0A8W8MTC8_MAGGI</name>
<comment type="catalytic activity">
    <reaction evidence="9">
        <text>N-(5Z,8Z,11Z,14Z-eicosatetraenoyl)-1-(9Z-octadecenoyl)-sn-glycero-3-phosphoethanolamine + H2O = N-(5Z,8Z,11Z,14Z-eicosatetraenoyl)-ethanolamine + 1-(9Z-octadecenoyl)-sn-glycero-3-phosphate + H(+)</text>
        <dbReference type="Rhea" id="RHEA:45544"/>
        <dbReference type="ChEBI" id="CHEBI:2700"/>
        <dbReference type="ChEBI" id="CHEBI:15377"/>
        <dbReference type="ChEBI" id="CHEBI:15378"/>
        <dbReference type="ChEBI" id="CHEBI:74544"/>
        <dbReference type="ChEBI" id="CHEBI:85223"/>
    </reaction>
    <physiologicalReaction direction="left-to-right" evidence="9">
        <dbReference type="Rhea" id="RHEA:45545"/>
    </physiologicalReaction>
</comment>
<evidence type="ECO:0000256" key="6">
    <source>
        <dbReference type="ARBA" id="ARBA00023098"/>
    </source>
</evidence>